<dbReference type="InterPro" id="IPR039537">
    <property type="entry name" value="Retrotran_Ty1/copia-like"/>
</dbReference>
<dbReference type="InterPro" id="IPR057670">
    <property type="entry name" value="SH3_retrovirus"/>
</dbReference>
<dbReference type="EMBL" id="QGNW01001518">
    <property type="protein sequence ID" value="RVW37961.1"/>
    <property type="molecule type" value="Genomic_DNA"/>
</dbReference>
<evidence type="ECO:0000259" key="2">
    <source>
        <dbReference type="Pfam" id="PF13976"/>
    </source>
</evidence>
<evidence type="ECO:0000259" key="3">
    <source>
        <dbReference type="Pfam" id="PF25597"/>
    </source>
</evidence>
<dbReference type="Pfam" id="PF25597">
    <property type="entry name" value="SH3_retrovirus"/>
    <property type="match status" value="1"/>
</dbReference>
<organism evidence="4 5">
    <name type="scientific">Vitis vinifera</name>
    <name type="common">Grape</name>
    <dbReference type="NCBI Taxonomy" id="29760"/>
    <lineage>
        <taxon>Eukaryota</taxon>
        <taxon>Viridiplantae</taxon>
        <taxon>Streptophyta</taxon>
        <taxon>Embryophyta</taxon>
        <taxon>Tracheophyta</taxon>
        <taxon>Spermatophyta</taxon>
        <taxon>Magnoliopsida</taxon>
        <taxon>eudicotyledons</taxon>
        <taxon>Gunneridae</taxon>
        <taxon>Pentapetalae</taxon>
        <taxon>rosids</taxon>
        <taxon>Vitales</taxon>
        <taxon>Vitaceae</taxon>
        <taxon>Viteae</taxon>
        <taxon>Vitis</taxon>
    </lineage>
</organism>
<evidence type="ECO:0000313" key="5">
    <source>
        <dbReference type="Proteomes" id="UP000288805"/>
    </source>
</evidence>
<feature type="compositionally biased region" description="Basic and acidic residues" evidence="1">
    <location>
        <begin position="13"/>
        <end position="24"/>
    </location>
</feature>
<evidence type="ECO:0000256" key="1">
    <source>
        <dbReference type="SAM" id="MobiDB-lite"/>
    </source>
</evidence>
<protein>
    <submittedName>
        <fullName evidence="4">Retrovirus-related Pol polyprotein from transposon TNT 1-94</fullName>
    </submittedName>
</protein>
<proteinExistence type="predicted"/>
<feature type="region of interest" description="Disordered" evidence="1">
    <location>
        <begin position="1"/>
        <end position="44"/>
    </location>
</feature>
<accession>A0A438DR81</accession>
<reference evidence="4 5" key="1">
    <citation type="journal article" date="2018" name="PLoS Genet.">
        <title>Population sequencing reveals clonal diversity and ancestral inbreeding in the grapevine cultivar Chardonnay.</title>
        <authorList>
            <person name="Roach M.J."/>
            <person name="Johnson D.L."/>
            <person name="Bohlmann J."/>
            <person name="van Vuuren H.J."/>
            <person name="Jones S.J."/>
            <person name="Pretorius I.S."/>
            <person name="Schmidt S.A."/>
            <person name="Borneman A.R."/>
        </authorList>
    </citation>
    <scope>NUCLEOTIDE SEQUENCE [LARGE SCALE GENOMIC DNA]</scope>
    <source>
        <strain evidence="5">cv. Chardonnay</strain>
        <tissue evidence="4">Leaf</tissue>
    </source>
</reference>
<gene>
    <name evidence="4" type="primary">POLX_500</name>
    <name evidence="4" type="ORF">CK203_105974</name>
</gene>
<dbReference type="PANTHER" id="PTHR42648:SF22">
    <property type="entry name" value="REVERSE TRANSCRIPTASE TY1_COPIA-TYPE DOMAIN-CONTAINING PROTEIN"/>
    <property type="match status" value="1"/>
</dbReference>
<feature type="domain" description="Retroviral polymerase SH3-like" evidence="3">
    <location>
        <begin position="257"/>
        <end position="319"/>
    </location>
</feature>
<dbReference type="PANTHER" id="PTHR42648">
    <property type="entry name" value="TRANSPOSASE, PUTATIVE-RELATED"/>
    <property type="match status" value="1"/>
</dbReference>
<comment type="caution">
    <text evidence="4">The sequence shown here is derived from an EMBL/GenBank/DDBJ whole genome shotgun (WGS) entry which is preliminary data.</text>
</comment>
<name>A0A438DR81_VITVI</name>
<feature type="domain" description="GAG-pre-integrase" evidence="2">
    <location>
        <begin position="123"/>
        <end position="191"/>
    </location>
</feature>
<evidence type="ECO:0000313" key="4">
    <source>
        <dbReference type="EMBL" id="RVW37961.1"/>
    </source>
</evidence>
<dbReference type="AlphaFoldDB" id="A0A438DR81"/>
<dbReference type="InterPro" id="IPR025724">
    <property type="entry name" value="GAG-pre-integrase_dom"/>
</dbReference>
<dbReference type="Pfam" id="PF13976">
    <property type="entry name" value="gag_pre-integrs"/>
    <property type="match status" value="1"/>
</dbReference>
<dbReference type="Proteomes" id="UP000288805">
    <property type="component" value="Unassembled WGS sequence"/>
</dbReference>
<sequence length="366" mass="41956">MGNGSQDISALKIEYEDKSTEAPHKKAYQGIALETPDPEPTAEPDKNLFTKGQMELLYKMFGKTLNLANTSISSSFFAQTIIVVDGSFTPTIGKGSISVTSRLTLDSDLTTWKRIDRTEEKEGLYYLDSKTKENALGYVSKVSEEYEEQIWFLQYRLGHPSFLSLKTLYPDFFVNVDVSKFQCQVYELAKSHHVSFPLSNKRNIPQFLWGEAILTTTYLINRMPSRSLNLKVPIDLLKQAFPSVNFFGSLPHRVFGCATFVHVHRKDRSKLESRALKCVFVGYSSNQKGYKCFHPLTRRTFVTMDVKFFESLSYYSQVSFQEEGRVENLSYLTQNEPTTIVLLCLLEFIQAETDFREQIENENQGQ</sequence>